<dbReference type="PANTHER" id="PTHR24559">
    <property type="entry name" value="TRANSPOSON TY3-I GAG-POL POLYPROTEIN"/>
    <property type="match status" value="1"/>
</dbReference>
<dbReference type="PANTHER" id="PTHR24559:SF444">
    <property type="entry name" value="REVERSE TRANSCRIPTASE DOMAIN-CONTAINING PROTEIN"/>
    <property type="match status" value="1"/>
</dbReference>
<evidence type="ECO:0000313" key="2">
    <source>
        <dbReference type="Proteomes" id="UP001172457"/>
    </source>
</evidence>
<accession>A0AA38TXB6</accession>
<gene>
    <name evidence="1" type="ORF">OSB04_003785</name>
</gene>
<dbReference type="AlphaFoldDB" id="A0AA38TXB6"/>
<dbReference type="Proteomes" id="UP001172457">
    <property type="component" value="Chromosome 1"/>
</dbReference>
<sequence>MISGTKSWWYEVIVVRVSELFVIIAKASPEREKLRFEAPGSASSVYETRDEGMVSSWTPKRRVMSRECEAKSGVYIASLIGSVWLDHPIVRYERKSVVRVADPNVVDEMGRKEVIFKDQYGLYIKKGYPGYVGNGDDRIVVRTLSGGELTIEGDGKRPPKAGEYYQELTKLPVRIRYPLSRIDDLFDQLQGATWFSKLDLRLGYHQWKVRGEDVCKMAFCTRDVHLEFIGMPFVLTNVPIVLWIEESGLQSDEGRSVIVCIGDMLIYRDRRWSSWNTYEMYSRFYARSVERGERKTTASGALRRKLCEALMLTSPEDVESMTV</sequence>
<dbReference type="SUPFAM" id="SSF56672">
    <property type="entry name" value="DNA/RNA polymerases"/>
    <property type="match status" value="1"/>
</dbReference>
<proteinExistence type="predicted"/>
<reference evidence="1" key="1">
    <citation type="submission" date="2023-03" db="EMBL/GenBank/DDBJ databases">
        <title>Chromosome-scale reference genome and RAD-based genetic map of yellow starthistle (Centaurea solstitialis) reveal putative structural variation and QTLs associated with invader traits.</title>
        <authorList>
            <person name="Reatini B."/>
            <person name="Cang F.A."/>
            <person name="Jiang Q."/>
            <person name="Mckibben M.T.W."/>
            <person name="Barker M.S."/>
            <person name="Rieseberg L.H."/>
            <person name="Dlugosch K.M."/>
        </authorList>
    </citation>
    <scope>NUCLEOTIDE SEQUENCE</scope>
    <source>
        <strain evidence="1">CAN-66</strain>
        <tissue evidence="1">Leaf</tissue>
    </source>
</reference>
<keyword evidence="2" id="KW-1185">Reference proteome</keyword>
<protein>
    <submittedName>
        <fullName evidence="1">Uncharacterized protein</fullName>
    </submittedName>
</protein>
<name>A0AA38TXB6_9ASTR</name>
<dbReference type="InterPro" id="IPR043502">
    <property type="entry name" value="DNA/RNA_pol_sf"/>
</dbReference>
<dbReference type="InterPro" id="IPR053134">
    <property type="entry name" value="RNA-dir_DNA_polymerase"/>
</dbReference>
<organism evidence="1 2">
    <name type="scientific">Centaurea solstitialis</name>
    <name type="common">yellow star-thistle</name>
    <dbReference type="NCBI Taxonomy" id="347529"/>
    <lineage>
        <taxon>Eukaryota</taxon>
        <taxon>Viridiplantae</taxon>
        <taxon>Streptophyta</taxon>
        <taxon>Embryophyta</taxon>
        <taxon>Tracheophyta</taxon>
        <taxon>Spermatophyta</taxon>
        <taxon>Magnoliopsida</taxon>
        <taxon>eudicotyledons</taxon>
        <taxon>Gunneridae</taxon>
        <taxon>Pentapetalae</taxon>
        <taxon>asterids</taxon>
        <taxon>campanulids</taxon>
        <taxon>Asterales</taxon>
        <taxon>Asteraceae</taxon>
        <taxon>Carduoideae</taxon>
        <taxon>Cardueae</taxon>
        <taxon>Centaureinae</taxon>
        <taxon>Centaurea</taxon>
    </lineage>
</organism>
<dbReference type="InterPro" id="IPR043128">
    <property type="entry name" value="Rev_trsase/Diguanyl_cyclase"/>
</dbReference>
<comment type="caution">
    <text evidence="1">The sequence shown here is derived from an EMBL/GenBank/DDBJ whole genome shotgun (WGS) entry which is preliminary data.</text>
</comment>
<evidence type="ECO:0000313" key="1">
    <source>
        <dbReference type="EMBL" id="KAJ9567819.1"/>
    </source>
</evidence>
<dbReference type="Gene3D" id="3.30.70.270">
    <property type="match status" value="1"/>
</dbReference>
<dbReference type="Gene3D" id="3.10.10.10">
    <property type="entry name" value="HIV Type 1 Reverse Transcriptase, subunit A, domain 1"/>
    <property type="match status" value="1"/>
</dbReference>
<dbReference type="EMBL" id="JARYMX010000001">
    <property type="protein sequence ID" value="KAJ9567819.1"/>
    <property type="molecule type" value="Genomic_DNA"/>
</dbReference>